<keyword evidence="2" id="KW-0472">Membrane</keyword>
<dbReference type="InterPro" id="IPR007110">
    <property type="entry name" value="Ig-like_dom"/>
</dbReference>
<name>A0AA88S8F6_TACVA</name>
<dbReference type="EMBL" id="JAVHJS010000018">
    <property type="protein sequence ID" value="KAK2829359.1"/>
    <property type="molecule type" value="Genomic_DNA"/>
</dbReference>
<reference evidence="4" key="1">
    <citation type="submission" date="2023-08" db="EMBL/GenBank/DDBJ databases">
        <title>Pelteobagrus vachellii genome.</title>
        <authorList>
            <person name="Liu H."/>
        </authorList>
    </citation>
    <scope>NUCLEOTIDE SEQUENCE</scope>
    <source>
        <strain evidence="4">PRFRI_2022a</strain>
        <tissue evidence="4">Muscle</tissue>
    </source>
</reference>
<dbReference type="InterPro" id="IPR013106">
    <property type="entry name" value="Ig_V-set"/>
</dbReference>
<feature type="transmembrane region" description="Helical" evidence="2">
    <location>
        <begin position="6"/>
        <end position="29"/>
    </location>
</feature>
<dbReference type="InterPro" id="IPR036179">
    <property type="entry name" value="Ig-like_dom_sf"/>
</dbReference>
<proteinExistence type="predicted"/>
<feature type="region of interest" description="Disordered" evidence="1">
    <location>
        <begin position="201"/>
        <end position="236"/>
    </location>
</feature>
<dbReference type="SMART" id="SM00409">
    <property type="entry name" value="IG"/>
    <property type="match status" value="1"/>
</dbReference>
<keyword evidence="2" id="KW-0812">Transmembrane</keyword>
<keyword evidence="2" id="KW-1133">Transmembrane helix</keyword>
<dbReference type="PANTHER" id="PTHR15297">
    <property type="entry name" value="IMMUNOGLOBULIN SUPERFAMILY MEMBER 6"/>
    <property type="match status" value="1"/>
</dbReference>
<feature type="transmembrane region" description="Helical" evidence="2">
    <location>
        <begin position="138"/>
        <end position="161"/>
    </location>
</feature>
<accession>A0AA88S8F6</accession>
<dbReference type="SUPFAM" id="SSF48726">
    <property type="entry name" value="Immunoglobulin"/>
    <property type="match status" value="1"/>
</dbReference>
<dbReference type="Pfam" id="PF07686">
    <property type="entry name" value="V-set"/>
    <property type="match status" value="1"/>
</dbReference>
<feature type="compositionally biased region" description="Basic and acidic residues" evidence="1">
    <location>
        <begin position="211"/>
        <end position="229"/>
    </location>
</feature>
<comment type="caution">
    <text evidence="4">The sequence shown here is derived from an EMBL/GenBank/DDBJ whole genome shotgun (WGS) entry which is preliminary data.</text>
</comment>
<dbReference type="InterPro" id="IPR013783">
    <property type="entry name" value="Ig-like_fold"/>
</dbReference>
<dbReference type="PROSITE" id="PS50835">
    <property type="entry name" value="IG_LIKE"/>
    <property type="match status" value="1"/>
</dbReference>
<dbReference type="Gene3D" id="2.60.40.10">
    <property type="entry name" value="Immunoglobulins"/>
    <property type="match status" value="1"/>
</dbReference>
<feature type="domain" description="Ig-like" evidence="3">
    <location>
        <begin position="17"/>
        <end position="128"/>
    </location>
</feature>
<dbReference type="Proteomes" id="UP001187315">
    <property type="component" value="Unassembled WGS sequence"/>
</dbReference>
<evidence type="ECO:0000259" key="3">
    <source>
        <dbReference type="PROSITE" id="PS50835"/>
    </source>
</evidence>
<evidence type="ECO:0000256" key="2">
    <source>
        <dbReference type="SAM" id="Phobius"/>
    </source>
</evidence>
<sequence>MILYVFVYIILILIFSPGLSMGMCTLKVLQPQELLRARFNQSISISCHVNMSCPTLHQKQMVQWYVLGTDSYYEVEINNHPMKYRLQGADLHISSFSYSDEGVYYCAASYQDLANSGAQDIGTGTTLTVKENYNAGKVVLLTLVVFLSLYILIILTLFIYVKTGRVTLKGRRSQRQGKGESTRNVHFGAVVQELYSKRNLRRNKKNTSTEVTKKDKVENPRSPTGKEDIYQNLKRP</sequence>
<dbReference type="CDD" id="cd00099">
    <property type="entry name" value="IgV"/>
    <property type="match status" value="1"/>
</dbReference>
<organism evidence="4 5">
    <name type="scientific">Tachysurus vachellii</name>
    <name type="common">Darkbarbel catfish</name>
    <name type="synonym">Pelteobagrus vachellii</name>
    <dbReference type="NCBI Taxonomy" id="175792"/>
    <lineage>
        <taxon>Eukaryota</taxon>
        <taxon>Metazoa</taxon>
        <taxon>Chordata</taxon>
        <taxon>Craniata</taxon>
        <taxon>Vertebrata</taxon>
        <taxon>Euteleostomi</taxon>
        <taxon>Actinopterygii</taxon>
        <taxon>Neopterygii</taxon>
        <taxon>Teleostei</taxon>
        <taxon>Ostariophysi</taxon>
        <taxon>Siluriformes</taxon>
        <taxon>Bagridae</taxon>
        <taxon>Tachysurus</taxon>
    </lineage>
</organism>
<protein>
    <recommendedName>
        <fullName evidence="3">Ig-like domain-containing protein</fullName>
    </recommendedName>
</protein>
<dbReference type="AlphaFoldDB" id="A0AA88S8F6"/>
<dbReference type="PANTHER" id="PTHR15297:SF2">
    <property type="entry name" value="IMMUNOGLOBULIN SUPERFAMILY MEMBER 6"/>
    <property type="match status" value="1"/>
</dbReference>
<evidence type="ECO:0000313" key="4">
    <source>
        <dbReference type="EMBL" id="KAK2829359.1"/>
    </source>
</evidence>
<evidence type="ECO:0000256" key="1">
    <source>
        <dbReference type="SAM" id="MobiDB-lite"/>
    </source>
</evidence>
<evidence type="ECO:0000313" key="5">
    <source>
        <dbReference type="Proteomes" id="UP001187315"/>
    </source>
</evidence>
<dbReference type="InterPro" id="IPR039089">
    <property type="entry name" value="IGSF6"/>
</dbReference>
<keyword evidence="5" id="KW-1185">Reference proteome</keyword>
<gene>
    <name evidence="4" type="ORF">Q7C36_017349</name>
</gene>
<dbReference type="InterPro" id="IPR003599">
    <property type="entry name" value="Ig_sub"/>
</dbReference>